<evidence type="ECO:0000313" key="1">
    <source>
        <dbReference type="EMBL" id="KAI0046028.1"/>
    </source>
</evidence>
<accession>A0ACB8RR99</accession>
<reference evidence="1" key="2">
    <citation type="journal article" date="2022" name="New Phytol.">
        <title>Evolutionary transition to the ectomycorrhizal habit in the genomes of a hyperdiverse lineage of mushroom-forming fungi.</title>
        <authorList>
            <person name="Looney B."/>
            <person name="Miyauchi S."/>
            <person name="Morin E."/>
            <person name="Drula E."/>
            <person name="Courty P.E."/>
            <person name="Kohler A."/>
            <person name="Kuo A."/>
            <person name="LaButti K."/>
            <person name="Pangilinan J."/>
            <person name="Lipzen A."/>
            <person name="Riley R."/>
            <person name="Andreopoulos W."/>
            <person name="He G."/>
            <person name="Johnson J."/>
            <person name="Nolan M."/>
            <person name="Tritt A."/>
            <person name="Barry K.W."/>
            <person name="Grigoriev I.V."/>
            <person name="Nagy L.G."/>
            <person name="Hibbett D."/>
            <person name="Henrissat B."/>
            <person name="Matheny P.B."/>
            <person name="Labbe J."/>
            <person name="Martin F.M."/>
        </authorList>
    </citation>
    <scope>NUCLEOTIDE SEQUENCE</scope>
    <source>
        <strain evidence="1">FP105234-sp</strain>
    </source>
</reference>
<organism evidence="1 2">
    <name type="scientific">Auriscalpium vulgare</name>
    <dbReference type="NCBI Taxonomy" id="40419"/>
    <lineage>
        <taxon>Eukaryota</taxon>
        <taxon>Fungi</taxon>
        <taxon>Dikarya</taxon>
        <taxon>Basidiomycota</taxon>
        <taxon>Agaricomycotina</taxon>
        <taxon>Agaricomycetes</taxon>
        <taxon>Russulales</taxon>
        <taxon>Auriscalpiaceae</taxon>
        <taxon>Auriscalpium</taxon>
    </lineage>
</organism>
<dbReference type="Proteomes" id="UP000814033">
    <property type="component" value="Unassembled WGS sequence"/>
</dbReference>
<evidence type="ECO:0000313" key="2">
    <source>
        <dbReference type="Proteomes" id="UP000814033"/>
    </source>
</evidence>
<proteinExistence type="predicted"/>
<protein>
    <submittedName>
        <fullName evidence="1">Uncharacterized protein</fullName>
    </submittedName>
</protein>
<dbReference type="EMBL" id="MU275936">
    <property type="protein sequence ID" value="KAI0046028.1"/>
    <property type="molecule type" value="Genomic_DNA"/>
</dbReference>
<comment type="caution">
    <text evidence="1">The sequence shown here is derived from an EMBL/GenBank/DDBJ whole genome shotgun (WGS) entry which is preliminary data.</text>
</comment>
<keyword evidence="2" id="KW-1185">Reference proteome</keyword>
<sequence>MARSSPQPSSKKKKAANPAQGNENIPPVVSPSSKRKAAAAASPSKSKSTKKGHKHQTQSLKDAEKEIAALRKQLEDALKLDPKKASDEVKTPKPKGGFGTKNGNNIQEAMGLTNGPDDDDSYNSILFEARNTALKAQIDFNDPYSKQDDEKVVKFCRALRTKFPILGKYKNSWASRAILQQFITNRRRYLNKKAKLRAKRQGKGKGRVPVDIEELEADDSEAAAAEGSDADVDMPPASDRDGASSEEDIDAMDINDDDDD</sequence>
<reference evidence="1" key="1">
    <citation type="submission" date="2021-02" db="EMBL/GenBank/DDBJ databases">
        <authorList>
            <consortium name="DOE Joint Genome Institute"/>
            <person name="Ahrendt S."/>
            <person name="Looney B.P."/>
            <person name="Miyauchi S."/>
            <person name="Morin E."/>
            <person name="Drula E."/>
            <person name="Courty P.E."/>
            <person name="Chicoki N."/>
            <person name="Fauchery L."/>
            <person name="Kohler A."/>
            <person name="Kuo A."/>
            <person name="Labutti K."/>
            <person name="Pangilinan J."/>
            <person name="Lipzen A."/>
            <person name="Riley R."/>
            <person name="Andreopoulos W."/>
            <person name="He G."/>
            <person name="Johnson J."/>
            <person name="Barry K.W."/>
            <person name="Grigoriev I.V."/>
            <person name="Nagy L."/>
            <person name="Hibbett D."/>
            <person name="Henrissat B."/>
            <person name="Matheny P.B."/>
            <person name="Labbe J."/>
            <person name="Martin F."/>
        </authorList>
    </citation>
    <scope>NUCLEOTIDE SEQUENCE</scope>
    <source>
        <strain evidence="1">FP105234-sp</strain>
    </source>
</reference>
<name>A0ACB8RR99_9AGAM</name>
<gene>
    <name evidence="1" type="ORF">FA95DRAFT_1424332</name>
</gene>